<keyword evidence="3" id="KW-1185">Reference proteome</keyword>
<proteinExistence type="predicted"/>
<dbReference type="Proteomes" id="UP000216188">
    <property type="component" value="Unassembled WGS sequence"/>
</dbReference>
<organism evidence="2 3">
    <name type="scientific">Brucella pseudogrignonensis</name>
    <dbReference type="NCBI Taxonomy" id="419475"/>
    <lineage>
        <taxon>Bacteria</taxon>
        <taxon>Pseudomonadati</taxon>
        <taxon>Pseudomonadota</taxon>
        <taxon>Alphaproteobacteria</taxon>
        <taxon>Hyphomicrobiales</taxon>
        <taxon>Brucellaceae</taxon>
        <taxon>Brucella/Ochrobactrum group</taxon>
        <taxon>Brucella</taxon>
    </lineage>
</organism>
<gene>
    <name evidence="2" type="ORF">CEV34_3302</name>
</gene>
<evidence type="ECO:0000256" key="1">
    <source>
        <dbReference type="SAM" id="MobiDB-lite"/>
    </source>
</evidence>
<comment type="caution">
    <text evidence="2">The sequence shown here is derived from an EMBL/GenBank/DDBJ whole genome shotgun (WGS) entry which is preliminary data.</text>
</comment>
<reference evidence="2 3" key="1">
    <citation type="submission" date="2017-07" db="EMBL/GenBank/DDBJ databases">
        <title>Phylogenetic study on the rhizospheric bacterium Ochrobactrum sp. A44.</title>
        <authorList>
            <person name="Krzyzanowska D.M."/>
            <person name="Ossowicki A."/>
            <person name="Rajewska M."/>
            <person name="Maciag T."/>
            <person name="Kaczynski Z."/>
            <person name="Czerwicka M."/>
            <person name="Jafra S."/>
        </authorList>
    </citation>
    <scope>NUCLEOTIDE SEQUENCE [LARGE SCALE GENOMIC DNA]</scope>
    <source>
        <strain evidence="2 3">CCUG 30717</strain>
    </source>
</reference>
<name>A0A256GA39_9HYPH</name>
<feature type="compositionally biased region" description="Polar residues" evidence="1">
    <location>
        <begin position="30"/>
        <end position="43"/>
    </location>
</feature>
<feature type="region of interest" description="Disordered" evidence="1">
    <location>
        <begin position="18"/>
        <end position="43"/>
    </location>
</feature>
<protein>
    <submittedName>
        <fullName evidence="2">Uncharacterized protein</fullName>
    </submittedName>
</protein>
<accession>A0A256GA39</accession>
<evidence type="ECO:0000313" key="3">
    <source>
        <dbReference type="Proteomes" id="UP000216188"/>
    </source>
</evidence>
<sequence length="43" mass="4518">MLEKEKVTAHFSALRVPAGAGYRHPKGSGDSLSLSQKAQGCCT</sequence>
<dbReference type="EMBL" id="NNRM01000037">
    <property type="protein sequence ID" value="OYR23969.1"/>
    <property type="molecule type" value="Genomic_DNA"/>
</dbReference>
<dbReference type="AlphaFoldDB" id="A0A256GA39"/>
<evidence type="ECO:0000313" key="2">
    <source>
        <dbReference type="EMBL" id="OYR23969.1"/>
    </source>
</evidence>